<dbReference type="PROSITE" id="PS51294">
    <property type="entry name" value="HTH_MYB"/>
    <property type="match status" value="2"/>
</dbReference>
<dbReference type="PANTHER" id="PTHR47999:SF24">
    <property type="entry name" value="TRANSCRIPTION FACTOR MYB90"/>
    <property type="match status" value="1"/>
</dbReference>
<evidence type="ECO:0000256" key="8">
    <source>
        <dbReference type="SAM" id="MobiDB-lite"/>
    </source>
</evidence>
<proteinExistence type="predicted"/>
<dbReference type="InterPro" id="IPR015495">
    <property type="entry name" value="Myb_TF_plants"/>
</dbReference>
<dbReference type="Pfam" id="PF00249">
    <property type="entry name" value="Myb_DNA-binding"/>
    <property type="match status" value="2"/>
</dbReference>
<protein>
    <submittedName>
        <fullName evidence="11">OLC1v1010631C1</fullName>
    </submittedName>
</protein>
<dbReference type="InterPro" id="IPR001005">
    <property type="entry name" value="SANT/Myb"/>
</dbReference>
<keyword evidence="5" id="KW-0010">Activator</keyword>
<feature type="region of interest" description="Disordered" evidence="8">
    <location>
        <begin position="132"/>
        <end position="154"/>
    </location>
</feature>
<feature type="region of interest" description="Disordered" evidence="8">
    <location>
        <begin position="182"/>
        <end position="209"/>
    </location>
</feature>
<accession>A0AAV1DRU2</accession>
<keyword evidence="3" id="KW-0805">Transcription regulation</keyword>
<keyword evidence="4" id="KW-0238">DNA-binding</keyword>
<feature type="domain" description="HTH myb-type" evidence="10">
    <location>
        <begin position="8"/>
        <end position="64"/>
    </location>
</feature>
<comment type="subcellular location">
    <subcellularLocation>
        <location evidence="1">Nucleus</location>
    </subcellularLocation>
</comment>
<dbReference type="FunFam" id="1.10.10.60:FF:000218">
    <property type="entry name" value="Myb transcription factor"/>
    <property type="match status" value="1"/>
</dbReference>
<feature type="domain" description="HTH myb-type" evidence="10">
    <location>
        <begin position="65"/>
        <end position="115"/>
    </location>
</feature>
<dbReference type="CDD" id="cd00167">
    <property type="entry name" value="SANT"/>
    <property type="match status" value="2"/>
</dbReference>
<evidence type="ECO:0000256" key="3">
    <source>
        <dbReference type="ARBA" id="ARBA00023015"/>
    </source>
</evidence>
<evidence type="ECO:0000259" key="9">
    <source>
        <dbReference type="PROSITE" id="PS50090"/>
    </source>
</evidence>
<evidence type="ECO:0000256" key="7">
    <source>
        <dbReference type="ARBA" id="ARBA00023242"/>
    </source>
</evidence>
<evidence type="ECO:0000256" key="2">
    <source>
        <dbReference type="ARBA" id="ARBA00022737"/>
    </source>
</evidence>
<feature type="compositionally biased region" description="Low complexity" evidence="8">
    <location>
        <begin position="132"/>
        <end position="145"/>
    </location>
</feature>
<evidence type="ECO:0000313" key="12">
    <source>
        <dbReference type="Proteomes" id="UP001161247"/>
    </source>
</evidence>
<evidence type="ECO:0000313" key="11">
    <source>
        <dbReference type="EMBL" id="CAI9110577.1"/>
    </source>
</evidence>
<feature type="domain" description="Myb-like" evidence="9">
    <location>
        <begin position="61"/>
        <end position="111"/>
    </location>
</feature>
<dbReference type="Gene3D" id="1.10.10.60">
    <property type="entry name" value="Homeodomain-like"/>
    <property type="match status" value="2"/>
</dbReference>
<dbReference type="SUPFAM" id="SSF46689">
    <property type="entry name" value="Homeodomain-like"/>
    <property type="match status" value="1"/>
</dbReference>
<dbReference type="EMBL" id="OX459123">
    <property type="protein sequence ID" value="CAI9110577.1"/>
    <property type="molecule type" value="Genomic_DNA"/>
</dbReference>
<gene>
    <name evidence="11" type="ORF">OLC1_LOCUS18190</name>
</gene>
<dbReference type="GO" id="GO:0003677">
    <property type="term" value="F:DNA binding"/>
    <property type="evidence" value="ECO:0007669"/>
    <property type="project" value="UniProtKB-KW"/>
</dbReference>
<dbReference type="PROSITE" id="PS50090">
    <property type="entry name" value="MYB_LIKE"/>
    <property type="match status" value="2"/>
</dbReference>
<organism evidence="11 12">
    <name type="scientific">Oldenlandia corymbosa var. corymbosa</name>
    <dbReference type="NCBI Taxonomy" id="529605"/>
    <lineage>
        <taxon>Eukaryota</taxon>
        <taxon>Viridiplantae</taxon>
        <taxon>Streptophyta</taxon>
        <taxon>Embryophyta</taxon>
        <taxon>Tracheophyta</taxon>
        <taxon>Spermatophyta</taxon>
        <taxon>Magnoliopsida</taxon>
        <taxon>eudicotyledons</taxon>
        <taxon>Gunneridae</taxon>
        <taxon>Pentapetalae</taxon>
        <taxon>asterids</taxon>
        <taxon>lamiids</taxon>
        <taxon>Gentianales</taxon>
        <taxon>Rubiaceae</taxon>
        <taxon>Rubioideae</taxon>
        <taxon>Spermacoceae</taxon>
        <taxon>Hedyotis-Oldenlandia complex</taxon>
        <taxon>Oldenlandia</taxon>
    </lineage>
</organism>
<dbReference type="SMART" id="SM00717">
    <property type="entry name" value="SANT"/>
    <property type="match status" value="2"/>
</dbReference>
<dbReference type="PANTHER" id="PTHR47999">
    <property type="entry name" value="TRANSCRIPTION FACTOR MYB8-RELATED-RELATED"/>
    <property type="match status" value="1"/>
</dbReference>
<keyword evidence="12" id="KW-1185">Reference proteome</keyword>
<keyword evidence="2" id="KW-0677">Repeat</keyword>
<dbReference type="InterPro" id="IPR009057">
    <property type="entry name" value="Homeodomain-like_sf"/>
</dbReference>
<name>A0AAV1DRU2_OLDCO</name>
<evidence type="ECO:0000256" key="1">
    <source>
        <dbReference type="ARBA" id="ARBA00004123"/>
    </source>
</evidence>
<dbReference type="GO" id="GO:0080090">
    <property type="term" value="P:regulation of primary metabolic process"/>
    <property type="evidence" value="ECO:0007669"/>
    <property type="project" value="UniProtKB-ARBA"/>
</dbReference>
<sequence>MRRSCRNSAELRKGLWTAEEDDRLRNCIAQFGEGKWHLVPTRAGLNRCRKSCRLRWLNYLKPDIKRGDFSSEEVDLMIRLHKLLGNRWSLIAGRLPGRTANDVKNYWNTHMLKKTVATRATGAEKVKLANSDSNGNIISSNTTTSRPFKPRPRSFWKQTYDKNNQKKKDDLGVIEGIGRKLGAAGGTPLRQDSPPSSTTSSLQTDKNGINCDGEGGIKYWWDNLIDLDDPENDPYYFYDDNDNNICPSSFGGVSGAGPESIPDNDFSTSLMSCPDPQGYLSSKFVEGEEVVVEEGGAAAASNSAAFLRGDEEEEANIIGSSYCSSGLFSPDSDFWGLLLSTTATDHQFHQPAAALVL</sequence>
<keyword evidence="6" id="KW-0804">Transcription</keyword>
<evidence type="ECO:0000256" key="5">
    <source>
        <dbReference type="ARBA" id="ARBA00023159"/>
    </source>
</evidence>
<keyword evidence="7" id="KW-0539">Nucleus</keyword>
<evidence type="ECO:0000256" key="6">
    <source>
        <dbReference type="ARBA" id="ARBA00023163"/>
    </source>
</evidence>
<dbReference type="InterPro" id="IPR017930">
    <property type="entry name" value="Myb_dom"/>
</dbReference>
<feature type="domain" description="Myb-like" evidence="9">
    <location>
        <begin position="8"/>
        <end position="60"/>
    </location>
</feature>
<reference evidence="11" key="1">
    <citation type="submission" date="2023-03" db="EMBL/GenBank/DDBJ databases">
        <authorList>
            <person name="Julca I."/>
        </authorList>
    </citation>
    <scope>NUCLEOTIDE SEQUENCE</scope>
</reference>
<evidence type="ECO:0000259" key="10">
    <source>
        <dbReference type="PROSITE" id="PS51294"/>
    </source>
</evidence>
<dbReference type="GO" id="GO:0005634">
    <property type="term" value="C:nucleus"/>
    <property type="evidence" value="ECO:0007669"/>
    <property type="project" value="UniProtKB-SubCell"/>
</dbReference>
<evidence type="ECO:0000256" key="4">
    <source>
        <dbReference type="ARBA" id="ARBA00023125"/>
    </source>
</evidence>
<dbReference type="Proteomes" id="UP001161247">
    <property type="component" value="Chromosome 6"/>
</dbReference>
<dbReference type="AlphaFoldDB" id="A0AAV1DRU2"/>